<dbReference type="Proteomes" id="UP000254575">
    <property type="component" value="Unassembled WGS sequence"/>
</dbReference>
<organism evidence="2 3">
    <name type="scientific">Suttonella indologenes</name>
    <dbReference type="NCBI Taxonomy" id="13276"/>
    <lineage>
        <taxon>Bacteria</taxon>
        <taxon>Pseudomonadati</taxon>
        <taxon>Pseudomonadota</taxon>
        <taxon>Gammaproteobacteria</taxon>
        <taxon>Cardiobacteriales</taxon>
        <taxon>Cardiobacteriaceae</taxon>
        <taxon>Suttonella</taxon>
    </lineage>
</organism>
<evidence type="ECO:0000313" key="2">
    <source>
        <dbReference type="EMBL" id="SUO97677.1"/>
    </source>
</evidence>
<keyword evidence="1" id="KW-1133">Transmembrane helix</keyword>
<keyword evidence="1" id="KW-0472">Membrane</keyword>
<accession>A0A380N1P8</accession>
<keyword evidence="3" id="KW-1185">Reference proteome</keyword>
<feature type="transmembrane region" description="Helical" evidence="1">
    <location>
        <begin position="112"/>
        <end position="132"/>
    </location>
</feature>
<protein>
    <submittedName>
        <fullName evidence="2">Uncharacterized protein</fullName>
    </submittedName>
</protein>
<proteinExistence type="predicted"/>
<name>A0A380N1P8_9GAMM</name>
<keyword evidence="1" id="KW-0812">Transmembrane</keyword>
<sequence>MTPRQQIHLNLLKMNKPQPEQYEEAAYLIDKKLLKGDYRRSNGKDDYGEIFDILIDRLTPDGMDYLEKLEQIAAQAKSQEQAQQHRITAQNFSPMQMQQASKLWHERSGWRAFVFLVVVGLTVAAIAALFNFG</sequence>
<dbReference type="AlphaFoldDB" id="A0A380N1P8"/>
<dbReference type="EMBL" id="UHIA01000004">
    <property type="protein sequence ID" value="SUO97677.1"/>
    <property type="molecule type" value="Genomic_DNA"/>
</dbReference>
<evidence type="ECO:0000313" key="3">
    <source>
        <dbReference type="Proteomes" id="UP000254575"/>
    </source>
</evidence>
<evidence type="ECO:0000256" key="1">
    <source>
        <dbReference type="SAM" id="Phobius"/>
    </source>
</evidence>
<reference evidence="2 3" key="1">
    <citation type="submission" date="2018-06" db="EMBL/GenBank/DDBJ databases">
        <authorList>
            <consortium name="Pathogen Informatics"/>
            <person name="Doyle S."/>
        </authorList>
    </citation>
    <scope>NUCLEOTIDE SEQUENCE [LARGE SCALE GENOMIC DNA]</scope>
    <source>
        <strain evidence="2 3">NCTC10717</strain>
    </source>
</reference>
<dbReference type="RefSeq" id="WP_147284946.1">
    <property type="nucleotide sequence ID" value="NZ_UHIA01000004.1"/>
</dbReference>
<gene>
    <name evidence="2" type="ORF">NCTC10717_01567</name>
</gene>